<gene>
    <name evidence="2" type="ORF">CA982_07150</name>
</gene>
<accession>A0A243QFT3</accession>
<dbReference type="OrthoDB" id="3696550at2"/>
<keyword evidence="3" id="KW-1185">Reference proteome</keyword>
<proteinExistence type="predicted"/>
<sequence length="275" mass="29843">MVPEDADELADTHTDAAGASGGAVVTGSAEVEVYLLGWDAVSFNGGGAKGAFARVYMAVHSLWSAKRSAQMCSEREDALVVEGTARLDPAHRADAINAVVSAVMFLEGFVNELFSDAADKPHGTPRTRGLSQTAREQMRELWKGGAVPSDRISVIHKYQLALLCAGKRSFDPGCSPLQDVAALIQLRNYLIHYNSESPNTVDLQRVFIGVMQRAGENRQSVGPPLFPNKVLGAGCASWACDTAARFVIEWQDRLGLEHDYRSELEAYPVDCRFNV</sequence>
<dbReference type="Proteomes" id="UP000194632">
    <property type="component" value="Unassembled WGS sequence"/>
</dbReference>
<dbReference type="STRING" id="417102.CA982_07150"/>
<organism evidence="2 3">
    <name type="scientific">Gordonia lacunae</name>
    <dbReference type="NCBI Taxonomy" id="417102"/>
    <lineage>
        <taxon>Bacteria</taxon>
        <taxon>Bacillati</taxon>
        <taxon>Actinomycetota</taxon>
        <taxon>Actinomycetes</taxon>
        <taxon>Mycobacteriales</taxon>
        <taxon>Gordoniaceae</taxon>
        <taxon>Gordonia</taxon>
    </lineage>
</organism>
<dbReference type="EMBL" id="NGFO01000006">
    <property type="protein sequence ID" value="OUC79654.1"/>
    <property type="molecule type" value="Genomic_DNA"/>
</dbReference>
<feature type="region of interest" description="Disordered" evidence="1">
    <location>
        <begin position="1"/>
        <end position="21"/>
    </location>
</feature>
<name>A0A243QFT3_9ACTN</name>
<protein>
    <submittedName>
        <fullName evidence="2">Uncharacterized protein</fullName>
    </submittedName>
</protein>
<reference evidence="2 3" key="1">
    <citation type="submission" date="2017-05" db="EMBL/GenBank/DDBJ databases">
        <title>Biotechnological potential of actinobacteria isolated from South African environments.</title>
        <authorList>
            <person name="Le Roes-Hill M."/>
            <person name="Prins A."/>
            <person name="Durrell K.A."/>
        </authorList>
    </citation>
    <scope>NUCLEOTIDE SEQUENCE [LARGE SCALE GENOMIC DNA]</scope>
    <source>
        <strain evidence="2">BS2</strain>
    </source>
</reference>
<evidence type="ECO:0000313" key="2">
    <source>
        <dbReference type="EMBL" id="OUC79654.1"/>
    </source>
</evidence>
<dbReference type="AlphaFoldDB" id="A0A243QFT3"/>
<evidence type="ECO:0000313" key="3">
    <source>
        <dbReference type="Proteomes" id="UP000194632"/>
    </source>
</evidence>
<comment type="caution">
    <text evidence="2">The sequence shown here is derived from an EMBL/GenBank/DDBJ whole genome shotgun (WGS) entry which is preliminary data.</text>
</comment>
<dbReference type="RefSeq" id="WP_086534630.1">
    <property type="nucleotide sequence ID" value="NZ_NGFO01000006.1"/>
</dbReference>
<evidence type="ECO:0000256" key="1">
    <source>
        <dbReference type="SAM" id="MobiDB-lite"/>
    </source>
</evidence>